<gene>
    <name evidence="1" type="ORF">DARMORV10_C08P17560.1</name>
</gene>
<dbReference type="AlphaFoldDB" id="A0A816U3Y4"/>
<reference evidence="1" key="1">
    <citation type="submission" date="2021-01" db="EMBL/GenBank/DDBJ databases">
        <authorList>
            <consortium name="Genoscope - CEA"/>
            <person name="William W."/>
        </authorList>
    </citation>
    <scope>NUCLEOTIDE SEQUENCE</scope>
</reference>
<evidence type="ECO:0000313" key="1">
    <source>
        <dbReference type="EMBL" id="CAF2109055.1"/>
    </source>
</evidence>
<dbReference type="Proteomes" id="UP001295469">
    <property type="component" value="Chromosome C08"/>
</dbReference>
<accession>A0A816U3Y4</accession>
<protein>
    <submittedName>
        <fullName evidence="1">(rape) hypothetical protein</fullName>
    </submittedName>
</protein>
<proteinExistence type="predicted"/>
<organism evidence="1">
    <name type="scientific">Brassica napus</name>
    <name type="common">Rape</name>
    <dbReference type="NCBI Taxonomy" id="3708"/>
    <lineage>
        <taxon>Eukaryota</taxon>
        <taxon>Viridiplantae</taxon>
        <taxon>Streptophyta</taxon>
        <taxon>Embryophyta</taxon>
        <taxon>Tracheophyta</taxon>
        <taxon>Spermatophyta</taxon>
        <taxon>Magnoliopsida</taxon>
        <taxon>eudicotyledons</taxon>
        <taxon>Gunneridae</taxon>
        <taxon>Pentapetalae</taxon>
        <taxon>rosids</taxon>
        <taxon>malvids</taxon>
        <taxon>Brassicales</taxon>
        <taxon>Brassicaceae</taxon>
        <taxon>Brassiceae</taxon>
        <taxon>Brassica</taxon>
    </lineage>
</organism>
<sequence>MSKDWSQAGPWDAILQNSICSSRAFIWAMIQLRFGEGLGDNKASLISLAEASKIMLFYLMFFMLSTAQNNALKLASCLDLTAEYDLLLCEIVLPCESLRIYDTPHLLCALIQEVPKLHLKAPIGGLLQALALETCSVSA</sequence>
<dbReference type="EMBL" id="HG994372">
    <property type="protein sequence ID" value="CAF2109055.1"/>
    <property type="molecule type" value="Genomic_DNA"/>
</dbReference>
<name>A0A816U3Y4_BRANA</name>